<dbReference type="Pfam" id="PF18962">
    <property type="entry name" value="Por_Secre_tail"/>
    <property type="match status" value="1"/>
</dbReference>
<accession>A0AA49JCU8</accession>
<name>A0AA49JCU8_9BACT</name>
<dbReference type="InterPro" id="IPR026444">
    <property type="entry name" value="Secre_tail"/>
</dbReference>
<evidence type="ECO:0000259" key="8">
    <source>
        <dbReference type="Pfam" id="PF00082"/>
    </source>
</evidence>
<feature type="active site" description="Charge relay system" evidence="5">
    <location>
        <position position="193"/>
    </location>
</feature>
<feature type="domain" description="Secretion system C-terminal sorting" evidence="9">
    <location>
        <begin position="484"/>
        <end position="558"/>
    </location>
</feature>
<reference evidence="10" key="1">
    <citation type="journal article" date="2023" name="Comput. Struct. Biotechnol. J.">
        <title>Discovery of a novel marine Bacteroidetes with a rich repertoire of carbohydrate-active enzymes.</title>
        <authorList>
            <person name="Chen B."/>
            <person name="Liu G."/>
            <person name="Chen Q."/>
            <person name="Wang H."/>
            <person name="Liu L."/>
            <person name="Tang K."/>
        </authorList>
    </citation>
    <scope>NUCLEOTIDE SEQUENCE</scope>
    <source>
        <strain evidence="10">TK19036</strain>
    </source>
</reference>
<dbReference type="AlphaFoldDB" id="A0AA49JCU8"/>
<dbReference type="InterPro" id="IPR023828">
    <property type="entry name" value="Peptidase_S8_Ser-AS"/>
</dbReference>
<organism evidence="10">
    <name type="scientific">Roseihalotalea indica</name>
    <dbReference type="NCBI Taxonomy" id="2867963"/>
    <lineage>
        <taxon>Bacteria</taxon>
        <taxon>Pseudomonadati</taxon>
        <taxon>Bacteroidota</taxon>
        <taxon>Cytophagia</taxon>
        <taxon>Cytophagales</taxon>
        <taxon>Catalimonadaceae</taxon>
        <taxon>Roseihalotalea</taxon>
    </lineage>
</organism>
<feature type="signal peptide" evidence="7">
    <location>
        <begin position="1"/>
        <end position="30"/>
    </location>
</feature>
<keyword evidence="2 5" id="KW-0645">Protease</keyword>
<evidence type="ECO:0000256" key="5">
    <source>
        <dbReference type="PROSITE-ProRule" id="PRU01240"/>
    </source>
</evidence>
<evidence type="ECO:0000256" key="7">
    <source>
        <dbReference type="SAM" id="SignalP"/>
    </source>
</evidence>
<evidence type="ECO:0000313" key="10">
    <source>
        <dbReference type="EMBL" id="WKN35126.1"/>
    </source>
</evidence>
<dbReference type="PRINTS" id="PR00723">
    <property type="entry name" value="SUBTILISIN"/>
</dbReference>
<dbReference type="InterPro" id="IPR017317">
    <property type="entry name" value="Pept_S8_subtilisin_bacteroid-2"/>
</dbReference>
<dbReference type="GO" id="GO:0006508">
    <property type="term" value="P:proteolysis"/>
    <property type="evidence" value="ECO:0007669"/>
    <property type="project" value="UniProtKB-KW"/>
</dbReference>
<evidence type="ECO:0000256" key="4">
    <source>
        <dbReference type="ARBA" id="ARBA00022825"/>
    </source>
</evidence>
<feature type="chain" id="PRO_5041426364" evidence="7">
    <location>
        <begin position="31"/>
        <end position="560"/>
    </location>
</feature>
<dbReference type="InterPro" id="IPR000209">
    <property type="entry name" value="Peptidase_S8/S53_dom"/>
</dbReference>
<dbReference type="PIRSF" id="PIRSF037903">
    <property type="entry name" value="Subtilisin_rel_GFO_2223"/>
    <property type="match status" value="1"/>
</dbReference>
<keyword evidence="7" id="KW-0732">Signal</keyword>
<dbReference type="InterPro" id="IPR036852">
    <property type="entry name" value="Peptidase_S8/S53_dom_sf"/>
</dbReference>
<dbReference type="SUPFAM" id="SSF52743">
    <property type="entry name" value="Subtilisin-like"/>
    <property type="match status" value="1"/>
</dbReference>
<gene>
    <name evidence="10" type="ORF">K4G66_22375</name>
</gene>
<dbReference type="InterPro" id="IPR015500">
    <property type="entry name" value="Peptidase_S8_subtilisin-rel"/>
</dbReference>
<feature type="active site" description="Charge relay system" evidence="5">
    <location>
        <position position="233"/>
    </location>
</feature>
<feature type="domain" description="Peptidase S8/S53" evidence="8">
    <location>
        <begin position="184"/>
        <end position="457"/>
    </location>
</feature>
<reference evidence="10" key="2">
    <citation type="journal article" date="2024" name="Antonie Van Leeuwenhoek">
        <title>Roseihalotalea indica gen. nov., sp. nov., a halophilic Bacteroidetes from mesopelagic Southwest Indian Ocean with higher carbohydrate metabolic potential.</title>
        <authorList>
            <person name="Chen B."/>
            <person name="Zhang M."/>
            <person name="Lin D."/>
            <person name="Ye J."/>
            <person name="Tang K."/>
        </authorList>
    </citation>
    <scope>NUCLEOTIDE SEQUENCE</scope>
    <source>
        <strain evidence="10">TK19036</strain>
    </source>
</reference>
<evidence type="ECO:0000256" key="2">
    <source>
        <dbReference type="ARBA" id="ARBA00022670"/>
    </source>
</evidence>
<feature type="region of interest" description="Disordered" evidence="6">
    <location>
        <begin position="133"/>
        <end position="161"/>
    </location>
</feature>
<dbReference type="PANTHER" id="PTHR43806">
    <property type="entry name" value="PEPTIDASE S8"/>
    <property type="match status" value="1"/>
</dbReference>
<dbReference type="PANTHER" id="PTHR43806:SF67">
    <property type="entry name" value="EGF-LIKE DOMAIN-CONTAINING PROTEIN"/>
    <property type="match status" value="1"/>
</dbReference>
<keyword evidence="4 5" id="KW-0720">Serine protease</keyword>
<dbReference type="Gene3D" id="3.40.50.200">
    <property type="entry name" value="Peptidase S8/S53 domain"/>
    <property type="match status" value="1"/>
</dbReference>
<comment type="similarity">
    <text evidence="1 5">Belongs to the peptidase S8 family.</text>
</comment>
<sequence length="560" mass="61077">MEKNNRSTSHTFSAFSIIFLLCLASEPAWAQLQQQYMIFFSDKDTIQYSIQRPEEFLSERALERRNKQNISVDLSDLPVNTLYIDSVEALGVDVIYPSKWFNAALVEGSEEDMNQLTSLDFVLYAELVKPKGRSEKQSGASGGGASYGRSSKKKKISKRTEELVNQEQNQMLGIDAMHDMGYHGEGVFVAVFDGGFRGVDNSAFFEHLYNNEQLKLTYDFVGNSPNVYQYGQHGTEALSCIAAYQPGILEAGAYAADIMLCITEESGSEYRIEEYNWLFAAEKADSAGVDVISTSLGYTTFDDGEMSYSYGDLDGKTAAITRAARMATAKGMICVVSAGNEGSGRWRYISPPADAPDVLAVGAVSNSQFRVSFSSFGPTSDGRIKPDVAALGLQTVVVDAQDRVTRSNGTSFSAPLIAGFTAGARQAFPDATNLEVMDKIRLAGNQAMTPDNELGYGIPNFAVLMEEVPLAVDNIQAVSRYTVSPNPINSGDLFVESAAGVDEPLEVYVYNSTGQLILQKHVPVTADDSFTIDTSYLQQGVYILHILSRAASDTVKIIKF</sequence>
<dbReference type="InterPro" id="IPR050131">
    <property type="entry name" value="Peptidase_S8_subtilisin-like"/>
</dbReference>
<evidence type="ECO:0000259" key="9">
    <source>
        <dbReference type="Pfam" id="PF18962"/>
    </source>
</evidence>
<dbReference type="PROSITE" id="PS51892">
    <property type="entry name" value="SUBTILASE"/>
    <property type="match status" value="1"/>
</dbReference>
<evidence type="ECO:0000256" key="6">
    <source>
        <dbReference type="SAM" id="MobiDB-lite"/>
    </source>
</evidence>
<dbReference type="PROSITE" id="PS00138">
    <property type="entry name" value="SUBTILASE_SER"/>
    <property type="match status" value="1"/>
</dbReference>
<dbReference type="GO" id="GO:0004252">
    <property type="term" value="F:serine-type endopeptidase activity"/>
    <property type="evidence" value="ECO:0007669"/>
    <property type="project" value="UniProtKB-UniRule"/>
</dbReference>
<dbReference type="NCBIfam" id="TIGR04183">
    <property type="entry name" value="Por_Secre_tail"/>
    <property type="match status" value="1"/>
</dbReference>
<dbReference type="EMBL" id="CP120682">
    <property type="protein sequence ID" value="WKN35126.1"/>
    <property type="molecule type" value="Genomic_DNA"/>
</dbReference>
<evidence type="ECO:0000256" key="1">
    <source>
        <dbReference type="ARBA" id="ARBA00011073"/>
    </source>
</evidence>
<keyword evidence="3 5" id="KW-0378">Hydrolase</keyword>
<dbReference type="Pfam" id="PF00082">
    <property type="entry name" value="Peptidase_S8"/>
    <property type="match status" value="1"/>
</dbReference>
<proteinExistence type="inferred from homology"/>
<feature type="active site" description="Charge relay system" evidence="5">
    <location>
        <position position="411"/>
    </location>
</feature>
<protein>
    <submittedName>
        <fullName evidence="10">S8 family peptidase</fullName>
    </submittedName>
</protein>
<evidence type="ECO:0000256" key="3">
    <source>
        <dbReference type="ARBA" id="ARBA00022801"/>
    </source>
</evidence>